<keyword evidence="8" id="KW-1133">Transmembrane helix</keyword>
<dbReference type="InterPro" id="IPR055270">
    <property type="entry name" value="Glyco_tran_10_C"/>
</dbReference>
<dbReference type="Proteomes" id="UP000014760">
    <property type="component" value="Unassembled WGS sequence"/>
</dbReference>
<dbReference type="PANTHER" id="PTHR48438">
    <property type="entry name" value="ALPHA-(1,3)-FUCOSYLTRANSFERASE C-RELATED"/>
    <property type="match status" value="1"/>
</dbReference>
<dbReference type="EMBL" id="KB296213">
    <property type="protein sequence ID" value="ELU12069.1"/>
    <property type="molecule type" value="Genomic_DNA"/>
</dbReference>
<keyword evidence="6 12" id="KW-0812">Transmembrane</keyword>
<evidence type="ECO:0000256" key="12">
    <source>
        <dbReference type="RuleBase" id="RU003832"/>
    </source>
</evidence>
<comment type="pathway">
    <text evidence="2">Protein modification; protein glycosylation.</text>
</comment>
<feature type="non-terminal residue" evidence="15">
    <location>
        <position position="1"/>
    </location>
</feature>
<keyword evidence="11" id="KW-0325">Glycoprotein</keyword>
<evidence type="ECO:0000313" key="16">
    <source>
        <dbReference type="EnsemblMetazoa" id="CapteP44978"/>
    </source>
</evidence>
<dbReference type="PANTHER" id="PTHR48438:SF1">
    <property type="entry name" value="ALPHA-(1,3)-FUCOSYLTRANSFERASE C-RELATED"/>
    <property type="match status" value="1"/>
</dbReference>
<keyword evidence="7" id="KW-0735">Signal-anchor</keyword>
<reference evidence="15 17" key="2">
    <citation type="journal article" date="2013" name="Nature">
        <title>Insights into bilaterian evolution from three spiralian genomes.</title>
        <authorList>
            <person name="Simakov O."/>
            <person name="Marletaz F."/>
            <person name="Cho S.J."/>
            <person name="Edsinger-Gonzales E."/>
            <person name="Havlak P."/>
            <person name="Hellsten U."/>
            <person name="Kuo D.H."/>
            <person name="Larsson T."/>
            <person name="Lv J."/>
            <person name="Arendt D."/>
            <person name="Savage R."/>
            <person name="Osoegawa K."/>
            <person name="de Jong P."/>
            <person name="Grimwood J."/>
            <person name="Chapman J.A."/>
            <person name="Shapiro H."/>
            <person name="Aerts A."/>
            <person name="Otillar R.P."/>
            <person name="Terry A.Y."/>
            <person name="Boore J.L."/>
            <person name="Grigoriev I.V."/>
            <person name="Lindberg D.R."/>
            <person name="Seaver E.C."/>
            <person name="Weisblat D.A."/>
            <person name="Putnam N.H."/>
            <person name="Rokhsar D.S."/>
        </authorList>
    </citation>
    <scope>NUCLEOTIDE SEQUENCE</scope>
    <source>
        <strain evidence="15 17">I ESC-2004</strain>
    </source>
</reference>
<keyword evidence="10" id="KW-0472">Membrane</keyword>
<evidence type="ECO:0000256" key="7">
    <source>
        <dbReference type="ARBA" id="ARBA00022968"/>
    </source>
</evidence>
<evidence type="ECO:0000256" key="3">
    <source>
        <dbReference type="ARBA" id="ARBA00008919"/>
    </source>
</evidence>
<evidence type="ECO:0000256" key="5">
    <source>
        <dbReference type="ARBA" id="ARBA00022679"/>
    </source>
</evidence>
<evidence type="ECO:0000256" key="9">
    <source>
        <dbReference type="ARBA" id="ARBA00023034"/>
    </source>
</evidence>
<evidence type="ECO:0000256" key="11">
    <source>
        <dbReference type="ARBA" id="ARBA00023180"/>
    </source>
</evidence>
<organism evidence="15">
    <name type="scientific">Capitella teleta</name>
    <name type="common">Polychaete worm</name>
    <dbReference type="NCBI Taxonomy" id="283909"/>
    <lineage>
        <taxon>Eukaryota</taxon>
        <taxon>Metazoa</taxon>
        <taxon>Spiralia</taxon>
        <taxon>Lophotrochozoa</taxon>
        <taxon>Annelida</taxon>
        <taxon>Polychaeta</taxon>
        <taxon>Sedentaria</taxon>
        <taxon>Scolecida</taxon>
        <taxon>Capitellidae</taxon>
        <taxon>Capitella</taxon>
    </lineage>
</organism>
<dbReference type="OrthoDB" id="427096at2759"/>
<comment type="similarity">
    <text evidence="3 12">Belongs to the glycosyltransferase 10 family.</text>
</comment>
<dbReference type="STRING" id="283909.R7V0K4"/>
<keyword evidence="4 12" id="KW-0328">Glycosyltransferase</keyword>
<keyword evidence="5 12" id="KW-0808">Transferase</keyword>
<evidence type="ECO:0000256" key="2">
    <source>
        <dbReference type="ARBA" id="ARBA00004922"/>
    </source>
</evidence>
<evidence type="ECO:0000256" key="6">
    <source>
        <dbReference type="ARBA" id="ARBA00022692"/>
    </source>
</evidence>
<sequence>FDPSAVSTSHAVLFHARHLVEQSQVPKERPPGQKWVFYETEPPPKTWDRVDYDMDTWKQFNISATYATDADIMHSLYKLKCRKVKEWQPSGRNHAANKTKMAAWIVSNCNSDSRREVYVDELRKYVQVDEYGACGTDTHCGTYPKGAECIDRLLEKDYKFYLAFENGFCSEYYTEKIGKILDLNVIPVVMGSINYTEILPKDAFIDFKDFRSAAQLAKFLIYLDSNDTLYNEY</sequence>
<comment type="subcellular location">
    <subcellularLocation>
        <location evidence="1">Golgi apparatus membrane</location>
        <topology evidence="1">Single-pass type II membrane protein</topology>
    </subcellularLocation>
    <subcellularLocation>
        <location evidence="12">Golgi apparatus</location>
        <location evidence="12">Golgi stack membrane</location>
        <topology evidence="12">Single-pass type II membrane protein</topology>
    </subcellularLocation>
</comment>
<name>R7V0K4_CAPTE</name>
<keyword evidence="17" id="KW-1185">Reference proteome</keyword>
<dbReference type="Gene3D" id="3.40.50.11660">
    <property type="entry name" value="Glycosyl transferase family 10, C-terminal domain"/>
    <property type="match status" value="1"/>
</dbReference>
<evidence type="ECO:0000256" key="1">
    <source>
        <dbReference type="ARBA" id="ARBA00004323"/>
    </source>
</evidence>
<dbReference type="InterPro" id="IPR001503">
    <property type="entry name" value="Glyco_trans_10"/>
</dbReference>
<dbReference type="Pfam" id="PF00852">
    <property type="entry name" value="Glyco_transf_10"/>
    <property type="match status" value="1"/>
</dbReference>
<evidence type="ECO:0000259" key="14">
    <source>
        <dbReference type="Pfam" id="PF17039"/>
    </source>
</evidence>
<reference evidence="16" key="3">
    <citation type="submission" date="2015-06" db="UniProtKB">
        <authorList>
            <consortium name="EnsemblMetazoa"/>
        </authorList>
    </citation>
    <scope>IDENTIFICATION</scope>
</reference>
<gene>
    <name evidence="15" type="ORF">CAPTEDRAFT_44978</name>
</gene>
<dbReference type="Pfam" id="PF17039">
    <property type="entry name" value="Glyco_tran_10_N"/>
    <property type="match status" value="1"/>
</dbReference>
<protein>
    <recommendedName>
        <fullName evidence="12">Fucosyltransferase</fullName>
        <ecNumber evidence="12">2.4.1.-</ecNumber>
    </recommendedName>
</protein>
<dbReference type="EMBL" id="AMQN01005532">
    <property type="status" value="NOT_ANNOTATED_CDS"/>
    <property type="molecule type" value="Genomic_DNA"/>
</dbReference>
<dbReference type="InterPro" id="IPR031481">
    <property type="entry name" value="Glyco_tran_10_N"/>
</dbReference>
<dbReference type="FunFam" id="3.40.50.11660:FF:000002">
    <property type="entry name" value="Alpha-(1,3)-fucosyltransferase"/>
    <property type="match status" value="1"/>
</dbReference>
<evidence type="ECO:0000256" key="4">
    <source>
        <dbReference type="ARBA" id="ARBA00022676"/>
    </source>
</evidence>
<dbReference type="UniPathway" id="UPA00378"/>
<dbReference type="SUPFAM" id="SSF53756">
    <property type="entry name" value="UDP-Glycosyltransferase/glycogen phosphorylase"/>
    <property type="match status" value="1"/>
</dbReference>
<dbReference type="AlphaFoldDB" id="R7V0K4"/>
<keyword evidence="9 12" id="KW-0333">Golgi apparatus</keyword>
<feature type="non-terminal residue" evidence="15">
    <location>
        <position position="233"/>
    </location>
</feature>
<evidence type="ECO:0000256" key="8">
    <source>
        <dbReference type="ARBA" id="ARBA00022989"/>
    </source>
</evidence>
<proteinExistence type="inferred from homology"/>
<evidence type="ECO:0000259" key="13">
    <source>
        <dbReference type="Pfam" id="PF00852"/>
    </source>
</evidence>
<reference evidence="17" key="1">
    <citation type="submission" date="2012-12" db="EMBL/GenBank/DDBJ databases">
        <authorList>
            <person name="Hellsten U."/>
            <person name="Grimwood J."/>
            <person name="Chapman J.A."/>
            <person name="Shapiro H."/>
            <person name="Aerts A."/>
            <person name="Otillar R.P."/>
            <person name="Terry A.Y."/>
            <person name="Boore J.L."/>
            <person name="Simakov O."/>
            <person name="Marletaz F."/>
            <person name="Cho S.-J."/>
            <person name="Edsinger-Gonzales E."/>
            <person name="Havlak P."/>
            <person name="Kuo D.-H."/>
            <person name="Larsson T."/>
            <person name="Lv J."/>
            <person name="Arendt D."/>
            <person name="Savage R."/>
            <person name="Osoegawa K."/>
            <person name="de Jong P."/>
            <person name="Lindberg D.R."/>
            <person name="Seaver E.C."/>
            <person name="Weisblat D.A."/>
            <person name="Putnam N.H."/>
            <person name="Grigoriev I.V."/>
            <person name="Rokhsar D.S."/>
        </authorList>
    </citation>
    <scope>NUCLEOTIDE SEQUENCE</scope>
    <source>
        <strain evidence="17">I ESC-2004</strain>
    </source>
</reference>
<feature type="domain" description="Fucosyltransferase C-terminal" evidence="13">
    <location>
        <begin position="96"/>
        <end position="233"/>
    </location>
</feature>
<dbReference type="OMA" id="SLENTNC"/>
<dbReference type="GO" id="GO:0000139">
    <property type="term" value="C:Golgi membrane"/>
    <property type="evidence" value="ECO:0007669"/>
    <property type="project" value="UniProtKB-SubCell"/>
</dbReference>
<dbReference type="EnsemblMetazoa" id="CapteT44978">
    <property type="protein sequence ID" value="CapteP44978"/>
    <property type="gene ID" value="CapteG44978"/>
</dbReference>
<dbReference type="InterPro" id="IPR038577">
    <property type="entry name" value="GT10-like_C_sf"/>
</dbReference>
<accession>R7V0K4</accession>
<evidence type="ECO:0000313" key="15">
    <source>
        <dbReference type="EMBL" id="ELU12069.1"/>
    </source>
</evidence>
<dbReference type="GO" id="GO:0008417">
    <property type="term" value="F:fucosyltransferase activity"/>
    <property type="evidence" value="ECO:0007669"/>
    <property type="project" value="InterPro"/>
</dbReference>
<dbReference type="GO" id="GO:0032580">
    <property type="term" value="C:Golgi cisterna membrane"/>
    <property type="evidence" value="ECO:0007669"/>
    <property type="project" value="UniProtKB-SubCell"/>
</dbReference>
<dbReference type="HOGENOM" id="CLU_032075_5_1_1"/>
<evidence type="ECO:0000313" key="17">
    <source>
        <dbReference type="Proteomes" id="UP000014760"/>
    </source>
</evidence>
<evidence type="ECO:0000256" key="10">
    <source>
        <dbReference type="ARBA" id="ARBA00023136"/>
    </source>
</evidence>
<feature type="domain" description="Fucosyltransferase N-terminal" evidence="14">
    <location>
        <begin position="3"/>
        <end position="74"/>
    </location>
</feature>
<dbReference type="EC" id="2.4.1.-" evidence="12"/>